<protein>
    <submittedName>
        <fullName evidence="4">Mucin-19-like isoform X1</fullName>
    </submittedName>
</protein>
<name>A0ABD2CNS6_VESMC</name>
<proteinExistence type="predicted"/>
<feature type="domain" description="BRICHOS" evidence="3">
    <location>
        <begin position="31"/>
        <end position="119"/>
    </location>
</feature>
<dbReference type="Pfam" id="PF04089">
    <property type="entry name" value="BRICHOS"/>
    <property type="match status" value="1"/>
</dbReference>
<comment type="caution">
    <text evidence="4">The sequence shown here is derived from an EMBL/GenBank/DDBJ whole genome shotgun (WGS) entry which is preliminary data.</text>
</comment>
<feature type="compositionally biased region" description="Basic and acidic residues" evidence="2">
    <location>
        <begin position="1312"/>
        <end position="1333"/>
    </location>
</feature>
<evidence type="ECO:0000259" key="3">
    <source>
        <dbReference type="PROSITE" id="PS50869"/>
    </source>
</evidence>
<feature type="compositionally biased region" description="Polar residues" evidence="2">
    <location>
        <begin position="195"/>
        <end position="209"/>
    </location>
</feature>
<organism evidence="4 5">
    <name type="scientific">Vespula maculifrons</name>
    <name type="common">Eastern yellow jacket</name>
    <name type="synonym">Wasp</name>
    <dbReference type="NCBI Taxonomy" id="7453"/>
    <lineage>
        <taxon>Eukaryota</taxon>
        <taxon>Metazoa</taxon>
        <taxon>Ecdysozoa</taxon>
        <taxon>Arthropoda</taxon>
        <taxon>Hexapoda</taxon>
        <taxon>Insecta</taxon>
        <taxon>Pterygota</taxon>
        <taxon>Neoptera</taxon>
        <taxon>Endopterygota</taxon>
        <taxon>Hymenoptera</taxon>
        <taxon>Apocrita</taxon>
        <taxon>Aculeata</taxon>
        <taxon>Vespoidea</taxon>
        <taxon>Vespidae</taxon>
        <taxon>Vespinae</taxon>
        <taxon>Vespula</taxon>
    </lineage>
</organism>
<keyword evidence="5" id="KW-1185">Reference proteome</keyword>
<feature type="region of interest" description="Disordered" evidence="2">
    <location>
        <begin position="195"/>
        <end position="222"/>
    </location>
</feature>
<feature type="compositionally biased region" description="Low complexity" evidence="2">
    <location>
        <begin position="1298"/>
        <end position="1311"/>
    </location>
</feature>
<evidence type="ECO:0000256" key="2">
    <source>
        <dbReference type="SAM" id="MobiDB-lite"/>
    </source>
</evidence>
<feature type="region of interest" description="Disordered" evidence="2">
    <location>
        <begin position="1104"/>
        <end position="1178"/>
    </location>
</feature>
<feature type="region of interest" description="Disordered" evidence="2">
    <location>
        <begin position="1038"/>
        <end position="1072"/>
    </location>
</feature>
<evidence type="ECO:0000313" key="5">
    <source>
        <dbReference type="Proteomes" id="UP001607303"/>
    </source>
</evidence>
<feature type="compositionally biased region" description="Polar residues" evidence="2">
    <location>
        <begin position="1047"/>
        <end position="1066"/>
    </location>
</feature>
<evidence type="ECO:0000256" key="1">
    <source>
        <dbReference type="ARBA" id="ARBA00023157"/>
    </source>
</evidence>
<feature type="compositionally biased region" description="Polar residues" evidence="2">
    <location>
        <begin position="1148"/>
        <end position="1160"/>
    </location>
</feature>
<dbReference type="PROSITE" id="PS50869">
    <property type="entry name" value="BRICHOS"/>
    <property type="match status" value="1"/>
</dbReference>
<sequence length="1581" mass="160586">MWYTNLMRSTLNLILYFKKTRFDRSINDKLDESINKEWAFTDDQTFFTAYKDRKENACYLERLKKDQIEHHQDVSIRYREKQNSKVLYVPNETLTKLEAWREAGGRIVDFCRGRNIYLLQETKPITGNDLDPFLNEIPIDENDISSKRVADIVLIPLLSRAKREIQLENRKRLNEEFEKIRIRRQTSQFRGRFRGQTQSQYLNLGNDGQTEGKAEAEATQQSSRAVVAGNHGMGQAQSMSSSGSGCEECPGYQPDYALHVDPGKLQIQELPREGQYVTGPGAVGTPGRMVDYRGSMVSGTGPTGGVEQYPEAIVPGSTVPKTTVPDWQTYPGGIQPGTGTYPTGPIGPGSVTPGQYPGGVVSGGAYPGALVPGSVPIYPGGVIPGTPGGSRPYPAGTVPGTGVMYPGGVPSGTVQTGGDVAYPGGTVIGTKVIDGTGVYPGGTAPGSIPTGGGVTYPGGPVTGTTTTGGTGVYPESPAPGRVPTGGGVAYPGGPVTGGTGVYPGGTAPGTVPTGGGVAYPGRPATGTTTTGGTGVYPGSPAPGRVPTGGGVAYPGGPVTGTTTTGGVGVYPGGTAPGTVPTGGGVAYPGGPVTGTTTTGGVGVYPGGIAPGSIPTGGGVAYPGRPVTGTTTTGGAGVYPGGTAPGSVPTGSGVVYPGGPVTGTTTTGGTGVYPGGTAPGSVPTESGVAYPGGPVTGTTTTGGTGVYPGGTAPGSVPTGGGVAYPGGPITGTTTTGGTGVYPGGTAPRTGGAIPETITTGGGTYPGTIRGTVIPGGVPPEALRQPGERYPAETSIPGVSYPTGTGTGGTVTYPGGVPSGVGITGVGGPGVPIVGGSGMYPAGIPGTVVTESPAYPGRVVTTDGRGVSGAGILPNIVTAAKTDVGTSISYPGISHGIPGVSGTGIITPQGGVAQPDMTRFITPGTVYPGAPLPGSGMTITGGAYPGSSVFLPGGVGTYPGGVIPGTGSTGTGGVQYPPSGVLSPGQITNIPAGGPGISQYPTINQYYPGGIGGQRIPGQYPGGTVEASQFYQKPKDISLTSAEDDGADTQASSSVKQVDSGTEASASAQGKYGQGTAQSQVSGIYSGSASFSAQAGTSDINRSAQAEISGGKDGAVSNAEGVGGRGKSQAQVQLNSDSGATSTGAQSSGWNHGTTSQVQASSKGGMADAQANGEGSTSSQAQIGFQPYLKNDNKVEKHSLPFRGGGTASAQSGTHRGQSQSQLQGSFQYGITYTGAAQAGSGSGAAASRKPFNFNLTNPEIYRSYKPSNIPSIFKNDATEVTNVPSDADFSRIQAQRGLQTSSSSRQTVVSGVSKEKVETSINKKEQSMDNKHAAAEPVYGEEEYEDQYEDEDYDSPVGQNPPPNLETFSSNKKLEDQHQSQMIQIGNANRYDVRVTQDSNIAQAGDKLQPGQSLPGYTIPPGFRGRVLSIAGDDTVAKGDGKAQSQTVALIPAQPNTTLENKSLVSETRSLHNNYPRFTGTPTSKNNGDHLNAPTRSSSNSFLTRDLDKSIRPSYYTVTNSVAGKIDDNKSSQKKYEHRYYTKSSTCGYFTFSCNIVYGSNGRTKICKPKVPTYPDGTPMKC</sequence>
<gene>
    <name evidence="4" type="ORF">V1477_005138</name>
</gene>
<dbReference type="Proteomes" id="UP001607303">
    <property type="component" value="Unassembled WGS sequence"/>
</dbReference>
<keyword evidence="1" id="KW-1015">Disulfide bond</keyword>
<evidence type="ECO:0000313" key="4">
    <source>
        <dbReference type="EMBL" id="KAL2746768.1"/>
    </source>
</evidence>
<dbReference type="InterPro" id="IPR007084">
    <property type="entry name" value="BRICHOS_dom"/>
</dbReference>
<feature type="region of interest" description="Disordered" evidence="2">
    <location>
        <begin position="1293"/>
        <end position="1359"/>
    </location>
</feature>
<dbReference type="EMBL" id="JAYRBN010000037">
    <property type="protein sequence ID" value="KAL2746768.1"/>
    <property type="molecule type" value="Genomic_DNA"/>
</dbReference>
<accession>A0ABD2CNS6</accession>
<feature type="compositionally biased region" description="Low complexity" evidence="2">
    <location>
        <begin position="1134"/>
        <end position="1147"/>
    </location>
</feature>
<reference evidence="4 5" key="1">
    <citation type="journal article" date="2024" name="Ann. Entomol. Soc. Am.">
        <title>Genomic analyses of the southern and eastern yellowjacket wasps (Hymenoptera: Vespidae) reveal evolutionary signatures of social life.</title>
        <authorList>
            <person name="Catto M.A."/>
            <person name="Caine P.B."/>
            <person name="Orr S.E."/>
            <person name="Hunt B.G."/>
            <person name="Goodisman M.A.D."/>
        </authorList>
    </citation>
    <scope>NUCLEOTIDE SEQUENCE [LARGE SCALE GENOMIC DNA]</scope>
    <source>
        <strain evidence="4">232</strain>
        <tissue evidence="4">Head and thorax</tissue>
    </source>
</reference>
<feature type="region of interest" description="Disordered" evidence="2">
    <location>
        <begin position="1473"/>
        <end position="1500"/>
    </location>
</feature>
<feature type="region of interest" description="Disordered" evidence="2">
    <location>
        <begin position="1194"/>
        <end position="1221"/>
    </location>
</feature>
<feature type="compositionally biased region" description="Acidic residues" evidence="2">
    <location>
        <begin position="1338"/>
        <end position="1353"/>
    </location>
</feature>